<dbReference type="EMBL" id="PYAS01000028">
    <property type="protein sequence ID" value="PSL18997.1"/>
    <property type="molecule type" value="Genomic_DNA"/>
</dbReference>
<reference evidence="3 4" key="1">
    <citation type="submission" date="2018-03" db="EMBL/GenBank/DDBJ databases">
        <title>Genomic Encyclopedia of Archaeal and Bacterial Type Strains, Phase II (KMG-II): from individual species to whole genera.</title>
        <authorList>
            <person name="Goeker M."/>
        </authorList>
    </citation>
    <scope>NUCLEOTIDE SEQUENCE [LARGE SCALE GENOMIC DNA]</scope>
    <source>
        <strain evidence="3 4">DSM 29057</strain>
    </source>
</reference>
<dbReference type="SUPFAM" id="SSF55874">
    <property type="entry name" value="ATPase domain of HSP90 chaperone/DNA topoisomerase II/histidine kinase"/>
    <property type="match status" value="1"/>
</dbReference>
<dbReference type="PANTHER" id="PTHR43547:SF2">
    <property type="entry name" value="HYBRID SIGNAL TRANSDUCTION HISTIDINE KINASE C"/>
    <property type="match status" value="1"/>
</dbReference>
<dbReference type="SUPFAM" id="SSF101898">
    <property type="entry name" value="NHL repeat"/>
    <property type="match status" value="1"/>
</dbReference>
<keyword evidence="4" id="KW-1185">Reference proteome</keyword>
<dbReference type="Gene3D" id="2.130.10.10">
    <property type="entry name" value="YVTN repeat-like/Quinoprotein amine dehydrogenase"/>
    <property type="match status" value="2"/>
</dbReference>
<dbReference type="InterPro" id="IPR036890">
    <property type="entry name" value="HATPase_C_sf"/>
</dbReference>
<dbReference type="Gene3D" id="1.10.287.130">
    <property type="match status" value="1"/>
</dbReference>
<evidence type="ECO:0000313" key="3">
    <source>
        <dbReference type="EMBL" id="PSL18997.1"/>
    </source>
</evidence>
<dbReference type="RefSeq" id="WP_106599601.1">
    <property type="nucleotide sequence ID" value="NZ_PYAS01000028.1"/>
</dbReference>
<dbReference type="AlphaFoldDB" id="A0A2P8FB92"/>
<organism evidence="3 4">
    <name type="scientific">Dyadobacter jiangsuensis</name>
    <dbReference type="NCBI Taxonomy" id="1591085"/>
    <lineage>
        <taxon>Bacteria</taxon>
        <taxon>Pseudomonadati</taxon>
        <taxon>Bacteroidota</taxon>
        <taxon>Cytophagia</taxon>
        <taxon>Cytophagales</taxon>
        <taxon>Spirosomataceae</taxon>
        <taxon>Dyadobacter</taxon>
    </lineage>
</organism>
<dbReference type="OrthoDB" id="8676692at2"/>
<keyword evidence="1" id="KW-0597">Phosphoprotein</keyword>
<dbReference type="Pfam" id="PF07494">
    <property type="entry name" value="Reg_prop"/>
    <property type="match status" value="1"/>
</dbReference>
<dbReference type="InterPro" id="IPR013783">
    <property type="entry name" value="Ig-like_fold"/>
</dbReference>
<dbReference type="Pfam" id="PF02518">
    <property type="entry name" value="HATPase_c"/>
    <property type="match status" value="1"/>
</dbReference>
<keyword evidence="3" id="KW-0418">Kinase</keyword>
<dbReference type="GO" id="GO:0000155">
    <property type="term" value="F:phosphorelay sensor kinase activity"/>
    <property type="evidence" value="ECO:0007669"/>
    <property type="project" value="InterPro"/>
</dbReference>
<dbReference type="InterPro" id="IPR005467">
    <property type="entry name" value="His_kinase_dom"/>
</dbReference>
<dbReference type="PROSITE" id="PS50109">
    <property type="entry name" value="HIS_KIN"/>
    <property type="match status" value="1"/>
</dbReference>
<accession>A0A2P8FB92</accession>
<sequence length="1058" mass="120343">MLNFPPDFLLDPYFAPSLHNKELMSRNFRLKFLNGTLFAQLLLCMALSLSYLLPTAKAQEIAFKSDNYWLTHYTAETGLPQNSIKSIARDEAGFFWLATEDGLVRFDGRHFHTFTNSNSNLTSNHLHQSFRGPADFKLYFLDDAKTAHRIANGKITETVPYEKKFGAMDMYNAPEKGTLLAFELSNRHIYNDHWKNALLTVGPNSYFRCDTGTVAYFQNGKQAYRVRNPSQKVADYFTIGRDLYLFDRLNSRISRIDGDGAHPVIITGIGGNGLPYPGMEVLWNTFAQTPLIALGDKIYDVSVSAKDLFTTRMLIEGFDTGEQNIISSFYDKNTGLMLLGSHTKGLFVFTKKQFAAFKGSEGFSFHEQSLYKDRYVFTTFGTFDISSKAAVTLPSIQKISNLGPFLTKNGYIWTSSHGMRYLFDREGTRNLGKWHVGKEVSISYTDLDGNLWSGYRHGELRKFDIRTFKWTAIRIEGLSSAISYIQQEKLPGSSEKIFWIGTHNGLFRLSLPGYRVEKIRNFAGRHIRSLMIRRVSGATEIWGTIWKKGLFLLKDNHVTIFPLDRKEHLASAHCITEDKNGFFWVPTNKGLFQIRMSDLRAYSPHTSESPYYMYYDYKNGFHTNEFNGGCIPCSLTLPNGLFSLPSINGLVYFDPSAIRPELPNKTLLIDRVEYNGKRLDYSDTLRLDGDFEFIKLSTSTPYFGTSDNVQIDYQLSSSHQTGSWLPVAETGEVAFNGLSSGRYVLSIRKPNGFGRNNYVTKGLILVVAPKWYETWWFRVVLLGLLLLGTYAFSKWRTETIQRQNEDLERAVTERTSALKASQNELSRQLNIQAHLIASITHDVRAPLKYVTQASRQIPKLNEMGQREMLNQVGNALEQSLVQMTNFLDNLLSYVRTTLYHNKVEMSETELSELISQKLELFEKVFQLYNNHVSNDVPPGLIVRSNPELLSVVIHNLIDNASKYARNGQIRIFSNVTGHAVHLVIADSGKGIDEEIREWFNNPDSAHSESYGNASPKGFGLVIVKEVARLINLSVFVDNYNGCEFHLVFDTLHQGEQLQ</sequence>
<dbReference type="Gene3D" id="2.60.40.10">
    <property type="entry name" value="Immunoglobulins"/>
    <property type="match status" value="1"/>
</dbReference>
<proteinExistence type="predicted"/>
<dbReference type="CDD" id="cd00075">
    <property type="entry name" value="HATPase"/>
    <property type="match status" value="1"/>
</dbReference>
<name>A0A2P8FB92_9BACT</name>
<evidence type="ECO:0000259" key="2">
    <source>
        <dbReference type="PROSITE" id="PS50109"/>
    </source>
</evidence>
<dbReference type="SMART" id="SM00387">
    <property type="entry name" value="HATPase_c"/>
    <property type="match status" value="1"/>
</dbReference>
<dbReference type="InterPro" id="IPR036097">
    <property type="entry name" value="HisK_dim/P_sf"/>
</dbReference>
<keyword evidence="3" id="KW-0808">Transferase</keyword>
<dbReference type="SUPFAM" id="SSF47384">
    <property type="entry name" value="Homodimeric domain of signal transducing histidine kinase"/>
    <property type="match status" value="1"/>
</dbReference>
<evidence type="ECO:0000313" key="4">
    <source>
        <dbReference type="Proteomes" id="UP000241964"/>
    </source>
</evidence>
<dbReference type="Proteomes" id="UP000241964">
    <property type="component" value="Unassembled WGS sequence"/>
</dbReference>
<protein>
    <submittedName>
        <fullName evidence="3">Signal transduction histidine kinase</fullName>
    </submittedName>
</protein>
<dbReference type="Gene3D" id="3.30.565.10">
    <property type="entry name" value="Histidine kinase-like ATPase, C-terminal domain"/>
    <property type="match status" value="1"/>
</dbReference>
<dbReference type="PANTHER" id="PTHR43547">
    <property type="entry name" value="TWO-COMPONENT HISTIDINE KINASE"/>
    <property type="match status" value="1"/>
</dbReference>
<gene>
    <name evidence="3" type="ORF">CLV60_1281</name>
</gene>
<dbReference type="InterPro" id="IPR003594">
    <property type="entry name" value="HATPase_dom"/>
</dbReference>
<dbReference type="InterPro" id="IPR015943">
    <property type="entry name" value="WD40/YVTN_repeat-like_dom_sf"/>
</dbReference>
<feature type="domain" description="Histidine kinase" evidence="2">
    <location>
        <begin position="838"/>
        <end position="1052"/>
    </location>
</feature>
<dbReference type="InterPro" id="IPR011110">
    <property type="entry name" value="Reg_prop"/>
</dbReference>
<comment type="caution">
    <text evidence="3">The sequence shown here is derived from an EMBL/GenBank/DDBJ whole genome shotgun (WGS) entry which is preliminary data.</text>
</comment>
<evidence type="ECO:0000256" key="1">
    <source>
        <dbReference type="ARBA" id="ARBA00022553"/>
    </source>
</evidence>